<dbReference type="AlphaFoldDB" id="A0A1I3M9N7"/>
<accession>A0A1I3M9N7</accession>
<reference evidence="3" key="1">
    <citation type="submission" date="2016-10" db="EMBL/GenBank/DDBJ databases">
        <authorList>
            <person name="Varghese N."/>
            <person name="Submissions S."/>
        </authorList>
    </citation>
    <scope>NUCLEOTIDE SEQUENCE [LARGE SCALE GENOMIC DNA]</scope>
    <source>
        <strain evidence="3">XBD1002</strain>
    </source>
</reference>
<dbReference type="InterPro" id="IPR011249">
    <property type="entry name" value="Metalloenz_LuxS/M16"/>
</dbReference>
<dbReference type="Proteomes" id="UP000182737">
    <property type="component" value="Unassembled WGS sequence"/>
</dbReference>
<feature type="domain" description="Peptidase M16C associated" evidence="1">
    <location>
        <begin position="483"/>
        <end position="748"/>
    </location>
</feature>
<dbReference type="InterPro" id="IPR007863">
    <property type="entry name" value="Peptidase_M16_C"/>
</dbReference>
<dbReference type="InterPro" id="IPR011765">
    <property type="entry name" value="Pept_M16_N"/>
</dbReference>
<dbReference type="Gene3D" id="3.30.830.10">
    <property type="entry name" value="Metalloenzyme, LuxS/M16 peptidase-like"/>
    <property type="match status" value="4"/>
</dbReference>
<dbReference type="SMART" id="SM01264">
    <property type="entry name" value="M16C_associated"/>
    <property type="match status" value="1"/>
</dbReference>
<evidence type="ECO:0000259" key="1">
    <source>
        <dbReference type="SMART" id="SM01264"/>
    </source>
</evidence>
<evidence type="ECO:0000313" key="3">
    <source>
        <dbReference type="Proteomes" id="UP000182737"/>
    </source>
</evidence>
<dbReference type="InterPro" id="IPR013578">
    <property type="entry name" value="Peptidase_M16C_assoc"/>
</dbReference>
<dbReference type="EMBL" id="FORI01000008">
    <property type="protein sequence ID" value="SFI93540.1"/>
    <property type="molecule type" value="Genomic_DNA"/>
</dbReference>
<protein>
    <recommendedName>
        <fullName evidence="1">Peptidase M16C associated domain-containing protein</fullName>
    </recommendedName>
</protein>
<dbReference type="PANTHER" id="PTHR43016:SF13">
    <property type="entry name" value="PRESEQUENCE PROTEASE, MITOCHONDRIAL"/>
    <property type="match status" value="1"/>
</dbReference>
<name>A0A1I3M9N7_9SPIR</name>
<dbReference type="PANTHER" id="PTHR43016">
    <property type="entry name" value="PRESEQUENCE PROTEASE"/>
    <property type="match status" value="1"/>
</dbReference>
<dbReference type="RefSeq" id="WP_074932751.1">
    <property type="nucleotide sequence ID" value="NZ_FORI01000008.1"/>
</dbReference>
<dbReference type="Pfam" id="PF22516">
    <property type="entry name" value="PreP_C"/>
    <property type="match status" value="1"/>
</dbReference>
<dbReference type="Pfam" id="PF05193">
    <property type="entry name" value="Peptidase_M16_C"/>
    <property type="match status" value="1"/>
</dbReference>
<keyword evidence="3" id="KW-1185">Reference proteome</keyword>
<dbReference type="Pfam" id="PF08367">
    <property type="entry name" value="M16C_assoc"/>
    <property type="match status" value="1"/>
</dbReference>
<dbReference type="OrthoDB" id="9762027at2"/>
<gene>
    <name evidence="2" type="ORF">SAMN04487775_108131</name>
</gene>
<sequence>MCSFNFTDSANIGKAYKDFVLLAVDEIKDFKAKGVYLRHKVTGLEVYHIVKEDKENLFAYAFRTVDKTSRGVAHIMEHSVLCGSEKYPLKEPFITLASTSLNTFLNALTYPDKTVYPGASVVRSDYFNMMDVYGDAVFFPKLDHATFIQEGHRLEMDENEKLSIQGVVYNEMKGNYSSFQPIAFSDLISAMFPDSYPAFDSGGDPLHIPELTYEDFLAFHQKFYSPDNCLLFLYGDIPTDQQLDFIDERFIGRLIKKYDCREGGAICNIDVDSKLPVIKNEIKELQTLNFVKESCSLKTYAPETGSTGSFVSLNWYAGKADMEKYFLCEALCGNDSSPLARALKDAKLGDDVQFQSFGQFREEFFSAGLWGVKKGCEEKVFKLVEKTLKEIYEKGLSQEDIDSAVMGIDFALREVNRYWGPFSIQLMEKALKGWCNGDSCASQLSPITSFEKVKEALRSDPDYTKKLIKKYFLDPTVQVRFVSEPSEKYFEEREKAEAALIEELGKSVDKAQLKKDLDELHAYQQHVETPAETACIPTTKIGELDRRIDIPETSLEFVTGSDGADVPLFVSQEDTNGIFYIDVLFPFDRLEAQYVQHIPFLADVITNLGWNGKGWDKCTAQSSCVMGDIWGRTLCGTVNNVPQCQSEAEKYKQYNFCGRNWIGLICKALTERAEEALDMLAEIITKMDFDDEKHLETLISELKAEKKNSIVSNGRDYTQKRARAAWSESLAMNEIMWGVSQLNTVAGYKKKDAKKLLKTFSYMYHECLKAGGIIHVTADADSLKKLRPLLNDFARKAEITKLLPGHTYTQEELSPYISQFEECRSEDAQLISVPSQTGYAAAITPASPYLTKEAAAEMIFTTWLSNHTLWDKIRTTGGAYGANCWVDSLERQVVMTTYRDPSPDKSIDVYLQSLKDLCSTPIPKDEVEKTIVSTYGNAIVPASPKDRGARSFESMLYGNPMKFRQIRVDNILEVTEDDVEKACDRLFEASVKQCSKAIFCNKSDKTKKIAGNNIKIPL</sequence>
<dbReference type="GO" id="GO:0006508">
    <property type="term" value="P:proteolysis"/>
    <property type="evidence" value="ECO:0007669"/>
    <property type="project" value="InterPro"/>
</dbReference>
<proteinExistence type="predicted"/>
<dbReference type="SUPFAM" id="SSF63411">
    <property type="entry name" value="LuxS/MPP-like metallohydrolase"/>
    <property type="match status" value="4"/>
</dbReference>
<evidence type="ECO:0000313" key="2">
    <source>
        <dbReference type="EMBL" id="SFI93540.1"/>
    </source>
</evidence>
<dbReference type="InterPro" id="IPR055130">
    <property type="entry name" value="PreP_C"/>
</dbReference>
<dbReference type="Pfam" id="PF00675">
    <property type="entry name" value="Peptidase_M16"/>
    <property type="match status" value="1"/>
</dbReference>
<organism evidence="2 3">
    <name type="scientific">Treponema bryantii</name>
    <dbReference type="NCBI Taxonomy" id="163"/>
    <lineage>
        <taxon>Bacteria</taxon>
        <taxon>Pseudomonadati</taxon>
        <taxon>Spirochaetota</taxon>
        <taxon>Spirochaetia</taxon>
        <taxon>Spirochaetales</taxon>
        <taxon>Treponemataceae</taxon>
        <taxon>Treponema</taxon>
    </lineage>
</organism>
<dbReference type="GO" id="GO:0046872">
    <property type="term" value="F:metal ion binding"/>
    <property type="evidence" value="ECO:0007669"/>
    <property type="project" value="InterPro"/>
</dbReference>